<protein>
    <submittedName>
        <fullName evidence="1">Uncharacterized protein</fullName>
    </submittedName>
</protein>
<name>A0A6C0AE86_9ZZZZ</name>
<dbReference type="EMBL" id="MN740593">
    <property type="protein sequence ID" value="QHS77763.1"/>
    <property type="molecule type" value="Genomic_DNA"/>
</dbReference>
<organism evidence="1">
    <name type="scientific">viral metagenome</name>
    <dbReference type="NCBI Taxonomy" id="1070528"/>
    <lineage>
        <taxon>unclassified sequences</taxon>
        <taxon>metagenomes</taxon>
        <taxon>organismal metagenomes</taxon>
    </lineage>
</organism>
<evidence type="ECO:0000313" key="1">
    <source>
        <dbReference type="EMBL" id="QHS77763.1"/>
    </source>
</evidence>
<dbReference type="AlphaFoldDB" id="A0A6C0AE86"/>
<accession>A0A6C0AE86</accession>
<reference evidence="1" key="1">
    <citation type="journal article" date="2020" name="Nature">
        <title>Giant virus diversity and host interactions through global metagenomics.</title>
        <authorList>
            <person name="Schulz F."/>
            <person name="Roux S."/>
            <person name="Paez-Espino D."/>
            <person name="Jungbluth S."/>
            <person name="Walsh D.A."/>
            <person name="Denef V.J."/>
            <person name="McMahon K.D."/>
            <person name="Konstantinidis K.T."/>
            <person name="Eloe-Fadrosh E.A."/>
            <person name="Kyrpides N.C."/>
            <person name="Woyke T."/>
        </authorList>
    </citation>
    <scope>NUCLEOTIDE SEQUENCE</scope>
    <source>
        <strain evidence="1">GVMAG-S-1021933-23</strain>
    </source>
</reference>
<proteinExistence type="predicted"/>
<sequence>MSNIYKTELFSFLYEEKKIEMIEENNVFQIYSNCTIFDSKVIKYPNNLFLEQITISYDISNKFKIEISFETKDGDDIFY</sequence>